<dbReference type="PANTHER" id="PTHR23120:SF0">
    <property type="entry name" value="MAESTRO HEAT-LIKE REPEAT FAMILY MEMBER 1"/>
    <property type="match status" value="1"/>
</dbReference>
<dbReference type="PANTHER" id="PTHR23120">
    <property type="entry name" value="MAESTRO-RELATED HEAT DOMAIN-CONTAINING"/>
    <property type="match status" value="1"/>
</dbReference>
<accession>A0A151MPJ9</accession>
<dbReference type="Proteomes" id="UP000050525">
    <property type="component" value="Unassembled WGS sequence"/>
</dbReference>
<dbReference type="EMBL" id="AKHW03005485">
    <property type="protein sequence ID" value="KYO26467.1"/>
    <property type="molecule type" value="Genomic_DNA"/>
</dbReference>
<name>A0A151MPJ9_ALLMI</name>
<reference evidence="2 3" key="1">
    <citation type="journal article" date="2012" name="Genome Biol.">
        <title>Sequencing three crocodilian genomes to illuminate the evolution of archosaurs and amniotes.</title>
        <authorList>
            <person name="St John J.A."/>
            <person name="Braun E.L."/>
            <person name="Isberg S.R."/>
            <person name="Miles L.G."/>
            <person name="Chong A.Y."/>
            <person name="Gongora J."/>
            <person name="Dalzell P."/>
            <person name="Moran C."/>
            <person name="Bed'hom B."/>
            <person name="Abzhanov A."/>
            <person name="Burgess S.C."/>
            <person name="Cooksey A.M."/>
            <person name="Castoe T.A."/>
            <person name="Crawford N.G."/>
            <person name="Densmore L.D."/>
            <person name="Drew J.C."/>
            <person name="Edwards S.V."/>
            <person name="Faircloth B.C."/>
            <person name="Fujita M.K."/>
            <person name="Greenwold M.J."/>
            <person name="Hoffmann F.G."/>
            <person name="Howard J.M."/>
            <person name="Iguchi T."/>
            <person name="Janes D.E."/>
            <person name="Khan S.Y."/>
            <person name="Kohno S."/>
            <person name="de Koning A.J."/>
            <person name="Lance S.L."/>
            <person name="McCarthy F.M."/>
            <person name="McCormack J.E."/>
            <person name="Merchant M.E."/>
            <person name="Peterson D.G."/>
            <person name="Pollock D.D."/>
            <person name="Pourmand N."/>
            <person name="Raney B.J."/>
            <person name="Roessler K.A."/>
            <person name="Sanford J.R."/>
            <person name="Sawyer R.H."/>
            <person name="Schmidt C.J."/>
            <person name="Triplett E.W."/>
            <person name="Tuberville T.D."/>
            <person name="Venegas-Anaya M."/>
            <person name="Howard J.T."/>
            <person name="Jarvis E.D."/>
            <person name="Guillette L.J.Jr."/>
            <person name="Glenn T.C."/>
            <person name="Green R.E."/>
            <person name="Ray D.A."/>
        </authorList>
    </citation>
    <scope>NUCLEOTIDE SEQUENCE [LARGE SCALE GENOMIC DNA]</scope>
    <source>
        <strain evidence="2">KSC_2009_1</strain>
    </source>
</reference>
<dbReference type="InterPro" id="IPR055408">
    <property type="entry name" value="HEAT_MROH2B-like"/>
</dbReference>
<proteinExistence type="predicted"/>
<dbReference type="AlphaFoldDB" id="A0A151MPJ9"/>
<comment type="caution">
    <text evidence="2">The sequence shown here is derived from an EMBL/GenBank/DDBJ whole genome shotgun (WGS) entry which is preliminary data.</text>
</comment>
<gene>
    <name evidence="2" type="ORF">Y1Q_0020788</name>
</gene>
<dbReference type="Pfam" id="PF23210">
    <property type="entry name" value="HEAT_Maestro_2"/>
    <property type="match status" value="1"/>
</dbReference>
<organism evidence="2 3">
    <name type="scientific">Alligator mississippiensis</name>
    <name type="common">American alligator</name>
    <dbReference type="NCBI Taxonomy" id="8496"/>
    <lineage>
        <taxon>Eukaryota</taxon>
        <taxon>Metazoa</taxon>
        <taxon>Chordata</taxon>
        <taxon>Craniata</taxon>
        <taxon>Vertebrata</taxon>
        <taxon>Euteleostomi</taxon>
        <taxon>Archelosauria</taxon>
        <taxon>Archosauria</taxon>
        <taxon>Crocodylia</taxon>
        <taxon>Alligatoridae</taxon>
        <taxon>Alligatorinae</taxon>
        <taxon>Alligator</taxon>
    </lineage>
</organism>
<dbReference type="InterPro" id="IPR045206">
    <property type="entry name" value="Maestro_heat-like_prot"/>
</dbReference>
<sequence length="123" mass="13546">MKSKNRSSQDAEEEQSIRATCVEILEHLDVSISGMSQVLWPRLLEYIVPAQYSCTLTPLFKLPKAQGLLAQLLVVASALSDSSHAHSALPGLWALHRTIHPAVGEQWRIKIPILLSTIEASHA</sequence>
<evidence type="ECO:0000313" key="2">
    <source>
        <dbReference type="EMBL" id="KYO26467.1"/>
    </source>
</evidence>
<evidence type="ECO:0000313" key="3">
    <source>
        <dbReference type="Proteomes" id="UP000050525"/>
    </source>
</evidence>
<evidence type="ECO:0000259" key="1">
    <source>
        <dbReference type="Pfam" id="PF23210"/>
    </source>
</evidence>
<dbReference type="GO" id="GO:0005737">
    <property type="term" value="C:cytoplasm"/>
    <property type="evidence" value="ECO:0007669"/>
    <property type="project" value="TreeGrafter"/>
</dbReference>
<protein>
    <submittedName>
        <fullName evidence="2">Maestro heat-like repeat-containing protein family member 2B</fullName>
    </submittedName>
</protein>
<keyword evidence="3" id="KW-1185">Reference proteome</keyword>
<feature type="domain" description="MROH2B-like HEAT-repeats" evidence="1">
    <location>
        <begin position="3"/>
        <end position="61"/>
    </location>
</feature>